<comment type="caution">
    <text evidence="1">The sequence shown here is derived from an EMBL/GenBank/DDBJ whole genome shotgun (WGS) entry which is preliminary data.</text>
</comment>
<organism evidence="1 2">
    <name type="scientific">Hermanssonia centrifuga</name>
    <dbReference type="NCBI Taxonomy" id="98765"/>
    <lineage>
        <taxon>Eukaryota</taxon>
        <taxon>Fungi</taxon>
        <taxon>Dikarya</taxon>
        <taxon>Basidiomycota</taxon>
        <taxon>Agaricomycotina</taxon>
        <taxon>Agaricomycetes</taxon>
        <taxon>Polyporales</taxon>
        <taxon>Meruliaceae</taxon>
        <taxon>Hermanssonia</taxon>
    </lineage>
</organism>
<keyword evidence="2" id="KW-1185">Reference proteome</keyword>
<sequence>MELVYIQAIYQVDGSGRFPTLPFSAGSGGVIWHVQHQRAEWDPVLHLPTGKTPHRSNSILCIFKTSV</sequence>
<gene>
    <name evidence="1" type="ORF">PHLCEN_2v6029</name>
</gene>
<evidence type="ECO:0000313" key="1">
    <source>
        <dbReference type="EMBL" id="PSR82596.1"/>
    </source>
</evidence>
<evidence type="ECO:0000313" key="2">
    <source>
        <dbReference type="Proteomes" id="UP000186601"/>
    </source>
</evidence>
<reference evidence="1 2" key="1">
    <citation type="submission" date="2018-02" db="EMBL/GenBank/DDBJ databases">
        <title>Genome sequence of the basidiomycete white-rot fungus Phlebia centrifuga.</title>
        <authorList>
            <person name="Granchi Z."/>
            <person name="Peng M."/>
            <person name="de Vries R.P."/>
            <person name="Hilden K."/>
            <person name="Makela M.R."/>
            <person name="Grigoriev I."/>
            <person name="Riley R."/>
        </authorList>
    </citation>
    <scope>NUCLEOTIDE SEQUENCE [LARGE SCALE GENOMIC DNA]</scope>
    <source>
        <strain evidence="1 2">FBCC195</strain>
    </source>
</reference>
<protein>
    <submittedName>
        <fullName evidence="1">Uncharacterized protein</fullName>
    </submittedName>
</protein>
<dbReference type="AlphaFoldDB" id="A0A2R6P0N6"/>
<accession>A0A2R6P0N6</accession>
<proteinExistence type="predicted"/>
<dbReference type="Proteomes" id="UP000186601">
    <property type="component" value="Unassembled WGS sequence"/>
</dbReference>
<dbReference type="EMBL" id="MLYV02000581">
    <property type="protein sequence ID" value="PSR82596.1"/>
    <property type="molecule type" value="Genomic_DNA"/>
</dbReference>
<name>A0A2R6P0N6_9APHY</name>